<dbReference type="KEGG" id="kaf:KAFR_0I00510"/>
<comment type="subcellular location">
    <subcellularLocation>
        <location evidence="1">Endoplasmic reticulum membrane</location>
        <topology evidence="1">Multi-pass membrane protein</topology>
    </subcellularLocation>
</comment>
<dbReference type="FunCoup" id="H2AZN2">
    <property type="interactions" value="103"/>
</dbReference>
<evidence type="ECO:0000256" key="2">
    <source>
        <dbReference type="ARBA" id="ARBA00007324"/>
    </source>
</evidence>
<dbReference type="OrthoDB" id="29558at2759"/>
<evidence type="ECO:0000256" key="1">
    <source>
        <dbReference type="ARBA" id="ARBA00004477"/>
    </source>
</evidence>
<comment type="function">
    <text evidence="8">Component of the signal peptidase complex (SPC) which catalyzes the cleavage of N-terminal signal sequences from nascent proteins as they are translocated into the lumen of the endoplasmic reticulum. Enhances the enzymatic activity of SPC and facilitates the interactions between different components of the translocation site.</text>
</comment>
<dbReference type="GO" id="GO:0008233">
    <property type="term" value="F:peptidase activity"/>
    <property type="evidence" value="ECO:0007669"/>
    <property type="project" value="EnsemblFungi"/>
</dbReference>
<evidence type="ECO:0000256" key="6">
    <source>
        <dbReference type="ARBA" id="ARBA00022989"/>
    </source>
</evidence>
<dbReference type="STRING" id="1071382.H2AZN2"/>
<dbReference type="GO" id="GO:0045047">
    <property type="term" value="P:protein targeting to ER"/>
    <property type="evidence" value="ECO:0007669"/>
    <property type="project" value="EnsemblFungi"/>
</dbReference>
<dbReference type="eggNOG" id="ENOG502S2C7">
    <property type="taxonomic scope" value="Eukaryota"/>
</dbReference>
<dbReference type="EMBL" id="HE650829">
    <property type="protein sequence ID" value="CCF59832.1"/>
    <property type="molecule type" value="Genomic_DNA"/>
</dbReference>
<comment type="similarity">
    <text evidence="2">Belongs to the SPCS2 family.</text>
</comment>
<evidence type="ECO:0000256" key="5">
    <source>
        <dbReference type="ARBA" id="ARBA00022824"/>
    </source>
</evidence>
<dbReference type="GeneID" id="13883469"/>
<dbReference type="RefSeq" id="XP_003958967.1">
    <property type="nucleotide sequence ID" value="XM_003958918.1"/>
</dbReference>
<keyword evidence="6 9" id="KW-1133">Transmembrane helix</keyword>
<evidence type="ECO:0000313" key="11">
    <source>
        <dbReference type="Proteomes" id="UP000005220"/>
    </source>
</evidence>
<keyword evidence="5" id="KW-0256">Endoplasmic reticulum</keyword>
<evidence type="ECO:0000256" key="9">
    <source>
        <dbReference type="SAM" id="Phobius"/>
    </source>
</evidence>
<name>H2AZN2_KAZAF</name>
<organism evidence="10 11">
    <name type="scientific">Kazachstania africana (strain ATCC 22294 / BCRC 22015 / CBS 2517 / CECT 1963 / NBRC 1671 / NRRL Y-8276)</name>
    <name type="common">Yeast</name>
    <name type="synonym">Kluyveromyces africanus</name>
    <dbReference type="NCBI Taxonomy" id="1071382"/>
    <lineage>
        <taxon>Eukaryota</taxon>
        <taxon>Fungi</taxon>
        <taxon>Dikarya</taxon>
        <taxon>Ascomycota</taxon>
        <taxon>Saccharomycotina</taxon>
        <taxon>Saccharomycetes</taxon>
        <taxon>Saccharomycetales</taxon>
        <taxon>Saccharomycetaceae</taxon>
        <taxon>Kazachstania</taxon>
    </lineage>
</organism>
<dbReference type="Pfam" id="PF06703">
    <property type="entry name" value="SPC25"/>
    <property type="match status" value="1"/>
</dbReference>
<feature type="transmembrane region" description="Helical" evidence="9">
    <location>
        <begin position="69"/>
        <end position="87"/>
    </location>
</feature>
<dbReference type="PANTHER" id="PTHR13085:SF0">
    <property type="entry name" value="SIGNAL PEPTIDASE COMPLEX SUBUNIT 2"/>
    <property type="match status" value="1"/>
</dbReference>
<dbReference type="GO" id="GO:0120236">
    <property type="term" value="P:negative regulation of post-translational protein targeting to membrane, translocation"/>
    <property type="evidence" value="ECO:0007669"/>
    <property type="project" value="EnsemblFungi"/>
</dbReference>
<evidence type="ECO:0000256" key="4">
    <source>
        <dbReference type="ARBA" id="ARBA00022692"/>
    </source>
</evidence>
<dbReference type="PANTHER" id="PTHR13085">
    <property type="entry name" value="MICROSOMAL SIGNAL PEPTIDASE 25 KDA SUBUNIT"/>
    <property type="match status" value="1"/>
</dbReference>
<dbReference type="GO" id="GO:0006465">
    <property type="term" value="P:signal peptide processing"/>
    <property type="evidence" value="ECO:0007669"/>
    <property type="project" value="EnsemblFungi"/>
</dbReference>
<evidence type="ECO:0000313" key="10">
    <source>
        <dbReference type="EMBL" id="CCF59832.1"/>
    </source>
</evidence>
<evidence type="ECO:0000256" key="3">
    <source>
        <dbReference type="ARBA" id="ARBA00017057"/>
    </source>
</evidence>
<dbReference type="AlphaFoldDB" id="H2AZN2"/>
<keyword evidence="7 9" id="KW-0472">Membrane</keyword>
<feature type="transmembrane region" description="Helical" evidence="9">
    <location>
        <begin position="41"/>
        <end position="57"/>
    </location>
</feature>
<keyword evidence="4 9" id="KW-0812">Transmembrane</keyword>
<dbReference type="InterPro" id="IPR009582">
    <property type="entry name" value="Spc2/SPCS2"/>
</dbReference>
<protein>
    <recommendedName>
        <fullName evidence="3">Signal peptidase complex subunit 2</fullName>
    </recommendedName>
</protein>
<dbReference type="GO" id="GO:0005787">
    <property type="term" value="C:signal peptidase complex"/>
    <property type="evidence" value="ECO:0007669"/>
    <property type="project" value="EnsemblFungi"/>
</dbReference>
<evidence type="ECO:0000256" key="8">
    <source>
        <dbReference type="ARBA" id="ARBA00045608"/>
    </source>
</evidence>
<sequence>MSKPINVYSISEVALSLDESLPDIFGRLDYKQTFRLIDQKLIIGYSIAIVAATSFILDKKFGHNEVIPYQTALVSFYFILSIIFWYFKKYVEKSTVYEGTNTKTGEKISVKTSYVEAEPFYNFVLSNSKGKSLNVKLEINKVFNEPGFLQTNLFYEWINTQLQTLDAKKNE</sequence>
<keyword evidence="11" id="KW-1185">Reference proteome</keyword>
<gene>
    <name evidence="10" type="primary">KAFR0I00510</name>
    <name evidence="10" type="ORF">KAFR_0I00510</name>
</gene>
<dbReference type="Proteomes" id="UP000005220">
    <property type="component" value="Chromosome 9"/>
</dbReference>
<evidence type="ECO:0000256" key="7">
    <source>
        <dbReference type="ARBA" id="ARBA00023136"/>
    </source>
</evidence>
<dbReference type="HOGENOM" id="CLU_131066_0_0_1"/>
<accession>H2AZN2</accession>
<dbReference type="InParanoid" id="H2AZN2"/>
<proteinExistence type="inferred from homology"/>
<reference evidence="10 11" key="1">
    <citation type="journal article" date="2011" name="Proc. Natl. Acad. Sci. U.S.A.">
        <title>Evolutionary erosion of yeast sex chromosomes by mating-type switching accidents.</title>
        <authorList>
            <person name="Gordon J.L."/>
            <person name="Armisen D."/>
            <person name="Proux-Wera E."/>
            <person name="Oheigeartaigh S.S."/>
            <person name="Byrne K.P."/>
            <person name="Wolfe K.H."/>
        </authorList>
    </citation>
    <scope>NUCLEOTIDE SEQUENCE [LARGE SCALE GENOMIC DNA]</scope>
    <source>
        <strain evidence="11">ATCC 22294 / BCRC 22015 / CBS 2517 / CECT 1963 / NBRC 1671 / NRRL Y-8276</strain>
    </source>
</reference>